<dbReference type="EMBL" id="FN554972">
    <property type="protein sequence ID" value="CBH13971.1"/>
    <property type="molecule type" value="Genomic_DNA"/>
</dbReference>
<evidence type="ECO:0000313" key="2">
    <source>
        <dbReference type="Proteomes" id="UP000002316"/>
    </source>
</evidence>
<reference evidence="2" key="1">
    <citation type="journal article" date="2010" name="PLoS Negl. Trop. Dis.">
        <title>The genome sequence of Trypanosoma brucei gambiense, causative agent of chronic human african trypanosomiasis.</title>
        <authorList>
            <person name="Jackson A.P."/>
            <person name="Sanders M."/>
            <person name="Berry A."/>
            <person name="McQuillan J."/>
            <person name="Aslett M.A."/>
            <person name="Quail M.A."/>
            <person name="Chukualim B."/>
            <person name="Capewell P."/>
            <person name="MacLeod A."/>
            <person name="Melville S.E."/>
            <person name="Gibson W."/>
            <person name="Barry J.D."/>
            <person name="Berriman M."/>
            <person name="Hertz-Fowler C."/>
        </authorList>
    </citation>
    <scope>NUCLEOTIDE SEQUENCE [LARGE SCALE GENOMIC DNA]</scope>
    <source>
        <strain evidence="2">MHOM/CI/86/DAL972</strain>
    </source>
</reference>
<sequence length="115" mass="13181">MYIMFFPSLSAGAGNYPFFCFVKYEYFAGEKKRGGGIWRHEFMRVCICAHTHSRLQVYISACHICSGEVLTCSEKEIEGKLVQPVCTCARPHFVFGMRKDWSVNVCNYMILCVAE</sequence>
<gene>
    <name evidence="1" type="ORF">TbgDal_IX440</name>
</gene>
<dbReference type="GeneID" id="23860453"/>
<dbReference type="Proteomes" id="UP000002316">
    <property type="component" value="Chromosome 9"/>
</dbReference>
<protein>
    <submittedName>
        <fullName evidence="1">Uncharacterized protein</fullName>
    </submittedName>
</protein>
<dbReference type="RefSeq" id="XP_011776245.1">
    <property type="nucleotide sequence ID" value="XM_011777943.1"/>
</dbReference>
<name>C9ZX30_TRYB9</name>
<organism evidence="1 2">
    <name type="scientific">Trypanosoma brucei gambiense (strain MHOM/CI/86/DAL972)</name>
    <dbReference type="NCBI Taxonomy" id="679716"/>
    <lineage>
        <taxon>Eukaryota</taxon>
        <taxon>Discoba</taxon>
        <taxon>Euglenozoa</taxon>
        <taxon>Kinetoplastea</taxon>
        <taxon>Metakinetoplastina</taxon>
        <taxon>Trypanosomatida</taxon>
        <taxon>Trypanosomatidae</taxon>
        <taxon>Trypanosoma</taxon>
    </lineage>
</organism>
<dbReference type="AlphaFoldDB" id="C9ZX30"/>
<dbReference type="KEGG" id="tbg:TbgDal_IX440"/>
<evidence type="ECO:0000313" key="1">
    <source>
        <dbReference type="EMBL" id="CBH13971.1"/>
    </source>
</evidence>
<accession>C9ZX30</accession>
<proteinExistence type="predicted"/>